<evidence type="ECO:0000256" key="2">
    <source>
        <dbReference type="ARBA" id="ARBA00022692"/>
    </source>
</evidence>
<dbReference type="GO" id="GO:0022857">
    <property type="term" value="F:transmembrane transporter activity"/>
    <property type="evidence" value="ECO:0007669"/>
    <property type="project" value="InterPro"/>
</dbReference>
<dbReference type="GO" id="GO:0005886">
    <property type="term" value="C:plasma membrane"/>
    <property type="evidence" value="ECO:0007669"/>
    <property type="project" value="UniProtKB-SubCell"/>
</dbReference>
<evidence type="ECO:0000256" key="5">
    <source>
        <dbReference type="SAM" id="Phobius"/>
    </source>
</evidence>
<dbReference type="AlphaFoldDB" id="X8DZJ4"/>
<dbReference type="InterPro" id="IPR020846">
    <property type="entry name" value="MFS_dom"/>
</dbReference>
<dbReference type="InterPro" id="IPR011701">
    <property type="entry name" value="MFS"/>
</dbReference>
<organism evidence="7">
    <name type="scientific">Mycobacterium xenopi 4042</name>
    <dbReference type="NCBI Taxonomy" id="1299334"/>
    <lineage>
        <taxon>Bacteria</taxon>
        <taxon>Bacillati</taxon>
        <taxon>Actinomycetota</taxon>
        <taxon>Actinomycetes</taxon>
        <taxon>Mycobacteriales</taxon>
        <taxon>Mycobacteriaceae</taxon>
        <taxon>Mycobacterium</taxon>
    </lineage>
</organism>
<proteinExistence type="predicted"/>
<evidence type="ECO:0000256" key="1">
    <source>
        <dbReference type="ARBA" id="ARBA00004651"/>
    </source>
</evidence>
<dbReference type="Gene3D" id="1.20.1720.10">
    <property type="entry name" value="Multidrug resistance protein D"/>
    <property type="match status" value="1"/>
</dbReference>
<comment type="subcellular location">
    <subcellularLocation>
        <location evidence="1">Cell membrane</location>
        <topology evidence="1">Multi-pass membrane protein</topology>
    </subcellularLocation>
</comment>
<keyword evidence="4 5" id="KW-0472">Membrane</keyword>
<comment type="caution">
    <text evidence="7">The sequence shown here is derived from an EMBL/GenBank/DDBJ whole genome shotgun (WGS) entry which is preliminary data.</text>
</comment>
<feature type="transmembrane region" description="Helical" evidence="5">
    <location>
        <begin position="7"/>
        <end position="28"/>
    </location>
</feature>
<dbReference type="InterPro" id="IPR036259">
    <property type="entry name" value="MFS_trans_sf"/>
</dbReference>
<sequence>MTNPWNALWATMVGFFMILVDATIVAVANPSIMAKLDSGYDTVIWVTSAYLLAYAVPLLVAGRLGDRFGRRISIWPVWRCSPRPPCGVAWRAVSAC</sequence>
<feature type="transmembrane region" description="Helical" evidence="5">
    <location>
        <begin position="43"/>
        <end position="61"/>
    </location>
</feature>
<accession>X8DZJ4</accession>
<dbReference type="EMBL" id="JAOB01000011">
    <property type="protein sequence ID" value="EUA73396.1"/>
    <property type="molecule type" value="Genomic_DNA"/>
</dbReference>
<reference evidence="7" key="1">
    <citation type="submission" date="2014-01" db="EMBL/GenBank/DDBJ databases">
        <authorList>
            <person name="Brown-Elliot B."/>
            <person name="Wallace R."/>
            <person name="Lenaerts A."/>
            <person name="Ordway D."/>
            <person name="DeGroote M.A."/>
            <person name="Parker T."/>
            <person name="Sizemore C."/>
            <person name="Tallon L.J."/>
            <person name="Sadzewicz L.K."/>
            <person name="Sengamalay N."/>
            <person name="Fraser C.M."/>
            <person name="Hine E."/>
            <person name="Shefchek K.A."/>
            <person name="Das S.P."/>
            <person name="Tettelin H."/>
        </authorList>
    </citation>
    <scope>NUCLEOTIDE SEQUENCE [LARGE SCALE GENOMIC DNA]</scope>
    <source>
        <strain evidence="7">4042</strain>
    </source>
</reference>
<dbReference type="SUPFAM" id="SSF103473">
    <property type="entry name" value="MFS general substrate transporter"/>
    <property type="match status" value="1"/>
</dbReference>
<keyword evidence="3 5" id="KW-1133">Transmembrane helix</keyword>
<keyword evidence="2 5" id="KW-0812">Transmembrane</keyword>
<dbReference type="PATRIC" id="fig|1299334.3.peg.1060"/>
<name>X8DZJ4_MYCXE</name>
<dbReference type="PROSITE" id="PS50850">
    <property type="entry name" value="MFS"/>
    <property type="match status" value="1"/>
</dbReference>
<evidence type="ECO:0000313" key="7">
    <source>
        <dbReference type="EMBL" id="EUA73396.1"/>
    </source>
</evidence>
<evidence type="ECO:0000259" key="6">
    <source>
        <dbReference type="PROSITE" id="PS50850"/>
    </source>
</evidence>
<feature type="domain" description="Major facilitator superfamily (MFS) profile" evidence="6">
    <location>
        <begin position="7"/>
        <end position="96"/>
    </location>
</feature>
<gene>
    <name evidence="7" type="ORF">I553_9552</name>
</gene>
<dbReference type="Pfam" id="PF07690">
    <property type="entry name" value="MFS_1"/>
    <property type="match status" value="1"/>
</dbReference>
<evidence type="ECO:0000256" key="4">
    <source>
        <dbReference type="ARBA" id="ARBA00023136"/>
    </source>
</evidence>
<dbReference type="PANTHER" id="PTHR42718:SF42">
    <property type="entry name" value="EXPORT PROTEIN"/>
    <property type="match status" value="1"/>
</dbReference>
<dbReference type="PANTHER" id="PTHR42718">
    <property type="entry name" value="MAJOR FACILITATOR SUPERFAMILY MULTIDRUG TRANSPORTER MFSC"/>
    <property type="match status" value="1"/>
</dbReference>
<protein>
    <submittedName>
        <fullName evidence="7">Major Facilitator Superfamily protein</fullName>
    </submittedName>
</protein>
<evidence type="ECO:0000256" key="3">
    <source>
        <dbReference type="ARBA" id="ARBA00022989"/>
    </source>
</evidence>